<evidence type="ECO:0000313" key="2">
    <source>
        <dbReference type="EMBL" id="SFC05294.1"/>
    </source>
</evidence>
<dbReference type="AlphaFoldDB" id="A0A1I1G104"/>
<feature type="compositionally biased region" description="Basic and acidic residues" evidence="1">
    <location>
        <begin position="1"/>
        <end position="15"/>
    </location>
</feature>
<dbReference type="RefSeq" id="WP_093359729.1">
    <property type="nucleotide sequence ID" value="NZ_FOLG01000002.1"/>
</dbReference>
<gene>
    <name evidence="2" type="ORF">SAMN04488094_102373</name>
</gene>
<evidence type="ECO:0000313" key="3">
    <source>
        <dbReference type="Proteomes" id="UP000198728"/>
    </source>
</evidence>
<dbReference type="EMBL" id="FOLG01000002">
    <property type="protein sequence ID" value="SFC05294.1"/>
    <property type="molecule type" value="Genomic_DNA"/>
</dbReference>
<name>A0A1I1G104_9RHOB</name>
<dbReference type="OrthoDB" id="7868955at2"/>
<feature type="compositionally biased region" description="Basic and acidic residues" evidence="1">
    <location>
        <begin position="39"/>
        <end position="49"/>
    </location>
</feature>
<sequence length="67" mass="7438">MPERIRSKDGSRDTDEVLGEQGQISQQGRADGNLQRKVGTRDELKRSNERPGGATRVTKSDEEGEQP</sequence>
<feature type="region of interest" description="Disordered" evidence="1">
    <location>
        <begin position="1"/>
        <end position="67"/>
    </location>
</feature>
<reference evidence="2 3" key="1">
    <citation type="submission" date="2016-10" db="EMBL/GenBank/DDBJ databases">
        <authorList>
            <person name="de Groot N.N."/>
        </authorList>
    </citation>
    <scope>NUCLEOTIDE SEQUENCE [LARGE SCALE GENOMIC DNA]</scope>
    <source>
        <strain evidence="2 3">DSM 19548</strain>
    </source>
</reference>
<protein>
    <submittedName>
        <fullName evidence="2">Uncharacterized protein</fullName>
    </submittedName>
</protein>
<evidence type="ECO:0000256" key="1">
    <source>
        <dbReference type="SAM" id="MobiDB-lite"/>
    </source>
</evidence>
<accession>A0A1I1G104</accession>
<dbReference type="Proteomes" id="UP000198728">
    <property type="component" value="Unassembled WGS sequence"/>
</dbReference>
<dbReference type="STRING" id="441112.SAMN04488094_102373"/>
<organism evidence="2 3">
    <name type="scientific">Tropicimonas isoalkanivorans</name>
    <dbReference type="NCBI Taxonomy" id="441112"/>
    <lineage>
        <taxon>Bacteria</taxon>
        <taxon>Pseudomonadati</taxon>
        <taxon>Pseudomonadota</taxon>
        <taxon>Alphaproteobacteria</taxon>
        <taxon>Rhodobacterales</taxon>
        <taxon>Roseobacteraceae</taxon>
        <taxon>Tropicimonas</taxon>
    </lineage>
</organism>
<keyword evidence="3" id="KW-1185">Reference proteome</keyword>
<proteinExistence type="predicted"/>